<dbReference type="InterPro" id="IPR039777">
    <property type="entry name" value="IFRD"/>
</dbReference>
<dbReference type="AlphaFoldDB" id="A0A8S2Y054"/>
<dbReference type="Pfam" id="PF05004">
    <property type="entry name" value="IFRD"/>
    <property type="match status" value="1"/>
</dbReference>
<dbReference type="PANTHER" id="PTHR12354:SF1">
    <property type="entry name" value="INTERFERON-RELATED DEVELOPMENTAL REGULATOR 1"/>
    <property type="match status" value="1"/>
</dbReference>
<dbReference type="PANTHER" id="PTHR12354">
    <property type="entry name" value="INTERFERON-RELATED DEVELOPMENTAL REGULATOR"/>
    <property type="match status" value="1"/>
</dbReference>
<dbReference type="Proteomes" id="UP000676336">
    <property type="component" value="Unassembled WGS sequence"/>
</dbReference>
<dbReference type="InterPro" id="IPR011989">
    <property type="entry name" value="ARM-like"/>
</dbReference>
<gene>
    <name evidence="4" type="ORF">SMN809_LOCUS36163</name>
</gene>
<dbReference type="SUPFAM" id="SSF48371">
    <property type="entry name" value="ARM repeat"/>
    <property type="match status" value="1"/>
</dbReference>
<name>A0A8S2Y054_9BILA</name>
<evidence type="ECO:0000256" key="1">
    <source>
        <dbReference type="ARBA" id="ARBA00008828"/>
    </source>
</evidence>
<organism evidence="4 5">
    <name type="scientific">Rotaria magnacalcarata</name>
    <dbReference type="NCBI Taxonomy" id="392030"/>
    <lineage>
        <taxon>Eukaryota</taxon>
        <taxon>Metazoa</taxon>
        <taxon>Spiralia</taxon>
        <taxon>Gnathifera</taxon>
        <taxon>Rotifera</taxon>
        <taxon>Eurotatoria</taxon>
        <taxon>Bdelloidea</taxon>
        <taxon>Philodinida</taxon>
        <taxon>Philodinidae</taxon>
        <taxon>Rotaria</taxon>
    </lineage>
</organism>
<sequence length="194" mass="21307">MPKHLKKDRPRNAPNKPGRVDVAEELSAEDDASVCSNISDATSIYDEVEVGLQTGSSVTLSSENLDEKLDSAIEGLRNKDLKTRESALRTIQVLFSKKYLPDAVANRSENLIEQLVACLKKGSESEGKLAAVVASLFCVQLGESNDELFIKFREAIMPILRDETKSPSLRTSYAQAIGIICFITCEEISVRINS</sequence>
<dbReference type="InterPro" id="IPR007701">
    <property type="entry name" value="Interferon-rel_develop_reg_N"/>
</dbReference>
<accession>A0A8S2Y054</accession>
<evidence type="ECO:0000313" key="5">
    <source>
        <dbReference type="Proteomes" id="UP000676336"/>
    </source>
</evidence>
<evidence type="ECO:0000313" key="4">
    <source>
        <dbReference type="EMBL" id="CAF4529490.1"/>
    </source>
</evidence>
<evidence type="ECO:0000256" key="2">
    <source>
        <dbReference type="SAM" id="MobiDB-lite"/>
    </source>
</evidence>
<evidence type="ECO:0000259" key="3">
    <source>
        <dbReference type="Pfam" id="PF05004"/>
    </source>
</evidence>
<dbReference type="Gene3D" id="1.25.10.10">
    <property type="entry name" value="Leucine-rich Repeat Variant"/>
    <property type="match status" value="1"/>
</dbReference>
<dbReference type="InterPro" id="IPR016024">
    <property type="entry name" value="ARM-type_fold"/>
</dbReference>
<dbReference type="EMBL" id="CAJOBI010088188">
    <property type="protein sequence ID" value="CAF4529490.1"/>
    <property type="molecule type" value="Genomic_DNA"/>
</dbReference>
<feature type="domain" description="Interferon-related developmental regulator N-terminal" evidence="3">
    <location>
        <begin position="32"/>
        <end position="187"/>
    </location>
</feature>
<comment type="similarity">
    <text evidence="1">Belongs to the IFRD family.</text>
</comment>
<protein>
    <recommendedName>
        <fullName evidence="3">Interferon-related developmental regulator N-terminal domain-containing protein</fullName>
    </recommendedName>
</protein>
<feature type="region of interest" description="Disordered" evidence="2">
    <location>
        <begin position="1"/>
        <end position="20"/>
    </location>
</feature>
<comment type="caution">
    <text evidence="4">The sequence shown here is derived from an EMBL/GenBank/DDBJ whole genome shotgun (WGS) entry which is preliminary data.</text>
</comment>
<reference evidence="4" key="1">
    <citation type="submission" date="2021-02" db="EMBL/GenBank/DDBJ databases">
        <authorList>
            <person name="Nowell W R."/>
        </authorList>
    </citation>
    <scope>NUCLEOTIDE SEQUENCE</scope>
</reference>
<proteinExistence type="inferred from homology"/>